<dbReference type="EMBL" id="JAIWJY010000011">
    <property type="protein sequence ID" value="MDE1208065.1"/>
    <property type="molecule type" value="Genomic_DNA"/>
</dbReference>
<protein>
    <submittedName>
        <fullName evidence="2">Uncharacterized protein</fullName>
    </submittedName>
</protein>
<reference evidence="2" key="1">
    <citation type="submission" date="2021-09" db="EMBL/GenBank/DDBJ databases">
        <authorList>
            <person name="Smyrli M."/>
        </authorList>
    </citation>
    <scope>NUCLEOTIDE SEQUENCE</scope>
    <source>
        <strain evidence="2">LAR25</strain>
    </source>
</reference>
<organism evidence="2 3">
    <name type="scientific">Tenacibaculum larymnensis</name>
    <dbReference type="NCBI Taxonomy" id="2878201"/>
    <lineage>
        <taxon>Bacteria</taxon>
        <taxon>Pseudomonadati</taxon>
        <taxon>Bacteroidota</taxon>
        <taxon>Flavobacteriia</taxon>
        <taxon>Flavobacteriales</taxon>
        <taxon>Flavobacteriaceae</taxon>
        <taxon>Tenacibaculum</taxon>
    </lineage>
</organism>
<gene>
    <name evidence="2" type="ORF">LCI24_14785</name>
</gene>
<feature type="transmembrane region" description="Helical" evidence="1">
    <location>
        <begin position="15"/>
        <end position="36"/>
    </location>
</feature>
<dbReference type="RefSeq" id="WP_274641065.1">
    <property type="nucleotide sequence ID" value="NZ_JAIWJY010000011.1"/>
</dbReference>
<dbReference type="AlphaFoldDB" id="A0A9X4ETM5"/>
<accession>A0A9X4ETM5</accession>
<evidence type="ECO:0000313" key="3">
    <source>
        <dbReference type="Proteomes" id="UP001149303"/>
    </source>
</evidence>
<keyword evidence="1" id="KW-1133">Transmembrane helix</keyword>
<evidence type="ECO:0000256" key="1">
    <source>
        <dbReference type="SAM" id="Phobius"/>
    </source>
</evidence>
<sequence length="113" mass="12874">MVILKKIKASSLNEVIIATIVIVLVFGIAIAILNNIMQNTIRKNTKAADSKLSEIVYQYQHALIKLPYSNDEGDWLIHISKQNNNNLNEIEFEITSKKTNTTVSRKIIDYEKN</sequence>
<keyword evidence="3" id="KW-1185">Reference proteome</keyword>
<evidence type="ECO:0000313" key="2">
    <source>
        <dbReference type="EMBL" id="MDE1208065.1"/>
    </source>
</evidence>
<name>A0A9X4ETM5_9FLAO</name>
<dbReference type="Proteomes" id="UP001149303">
    <property type="component" value="Unassembled WGS sequence"/>
</dbReference>
<keyword evidence="1" id="KW-0472">Membrane</keyword>
<comment type="caution">
    <text evidence="2">The sequence shown here is derived from an EMBL/GenBank/DDBJ whole genome shotgun (WGS) entry which is preliminary data.</text>
</comment>
<keyword evidence="1" id="KW-0812">Transmembrane</keyword>
<proteinExistence type="predicted"/>